<sequence>MVAVLLLCVAVSTTQAGHYGVGLVGPSTHGVVIQGPGSKAALVGPDGSHISAAVGGGTVVAPPSAGGVVSAAVAPGYVAAAAPAPFAFHGGIGLSSLGLLGAPSYGIGLGSGHEGQYVPDYTEQLYDDGSYKGDYYGGHY</sequence>
<dbReference type="EMBL" id="JANEYF010004696">
    <property type="protein sequence ID" value="KAJ8930334.1"/>
    <property type="molecule type" value="Genomic_DNA"/>
</dbReference>
<keyword evidence="3" id="KW-1185">Reference proteome</keyword>
<evidence type="ECO:0000313" key="3">
    <source>
        <dbReference type="Proteomes" id="UP001162156"/>
    </source>
</evidence>
<feature type="signal peptide" evidence="1">
    <location>
        <begin position="1"/>
        <end position="16"/>
    </location>
</feature>
<reference evidence="2" key="1">
    <citation type="journal article" date="2023" name="Insect Mol. Biol.">
        <title>Genome sequencing provides insights into the evolution of gene families encoding plant cell wall-degrading enzymes in longhorned beetles.</title>
        <authorList>
            <person name="Shin N.R."/>
            <person name="Okamura Y."/>
            <person name="Kirsch R."/>
            <person name="Pauchet Y."/>
        </authorList>
    </citation>
    <scope>NUCLEOTIDE SEQUENCE</scope>
    <source>
        <strain evidence="2">RBIC_L_NR</strain>
    </source>
</reference>
<organism evidence="2 3">
    <name type="scientific">Rhamnusium bicolor</name>
    <dbReference type="NCBI Taxonomy" id="1586634"/>
    <lineage>
        <taxon>Eukaryota</taxon>
        <taxon>Metazoa</taxon>
        <taxon>Ecdysozoa</taxon>
        <taxon>Arthropoda</taxon>
        <taxon>Hexapoda</taxon>
        <taxon>Insecta</taxon>
        <taxon>Pterygota</taxon>
        <taxon>Neoptera</taxon>
        <taxon>Endopterygota</taxon>
        <taxon>Coleoptera</taxon>
        <taxon>Polyphaga</taxon>
        <taxon>Cucujiformia</taxon>
        <taxon>Chrysomeloidea</taxon>
        <taxon>Cerambycidae</taxon>
        <taxon>Lepturinae</taxon>
        <taxon>Rhagiini</taxon>
        <taxon>Rhamnusium</taxon>
    </lineage>
</organism>
<gene>
    <name evidence="2" type="ORF">NQ314_016884</name>
</gene>
<evidence type="ECO:0000313" key="2">
    <source>
        <dbReference type="EMBL" id="KAJ8930334.1"/>
    </source>
</evidence>
<name>A0AAV8WV67_9CUCU</name>
<protein>
    <submittedName>
        <fullName evidence="2">Uncharacterized protein</fullName>
    </submittedName>
</protein>
<keyword evidence="1" id="KW-0732">Signal</keyword>
<proteinExistence type="predicted"/>
<dbReference type="AlphaFoldDB" id="A0AAV8WV67"/>
<dbReference type="Proteomes" id="UP001162156">
    <property type="component" value="Unassembled WGS sequence"/>
</dbReference>
<accession>A0AAV8WV67</accession>
<evidence type="ECO:0000256" key="1">
    <source>
        <dbReference type="SAM" id="SignalP"/>
    </source>
</evidence>
<feature type="chain" id="PRO_5043854986" evidence="1">
    <location>
        <begin position="17"/>
        <end position="140"/>
    </location>
</feature>
<comment type="caution">
    <text evidence="2">The sequence shown here is derived from an EMBL/GenBank/DDBJ whole genome shotgun (WGS) entry which is preliminary data.</text>
</comment>